<feature type="compositionally biased region" description="Polar residues" evidence="1">
    <location>
        <begin position="241"/>
        <end position="255"/>
    </location>
</feature>
<organism evidence="2 3">
    <name type="scientific">Adineta steineri</name>
    <dbReference type="NCBI Taxonomy" id="433720"/>
    <lineage>
        <taxon>Eukaryota</taxon>
        <taxon>Metazoa</taxon>
        <taxon>Spiralia</taxon>
        <taxon>Gnathifera</taxon>
        <taxon>Rotifera</taxon>
        <taxon>Eurotatoria</taxon>
        <taxon>Bdelloidea</taxon>
        <taxon>Adinetida</taxon>
        <taxon>Adinetidae</taxon>
        <taxon>Adineta</taxon>
    </lineage>
</organism>
<reference evidence="2" key="1">
    <citation type="submission" date="2021-02" db="EMBL/GenBank/DDBJ databases">
        <authorList>
            <person name="Nowell W R."/>
        </authorList>
    </citation>
    <scope>NUCLEOTIDE SEQUENCE</scope>
</reference>
<feature type="compositionally biased region" description="Low complexity" evidence="1">
    <location>
        <begin position="210"/>
        <end position="224"/>
    </location>
</feature>
<feature type="compositionally biased region" description="Basic residues" evidence="1">
    <location>
        <begin position="135"/>
        <end position="151"/>
    </location>
</feature>
<name>A0A818V0G3_9BILA</name>
<feature type="compositionally biased region" description="Polar residues" evidence="1">
    <location>
        <begin position="225"/>
        <end position="234"/>
    </location>
</feature>
<accession>A0A818V0G3</accession>
<feature type="compositionally biased region" description="Basic and acidic residues" evidence="1">
    <location>
        <begin position="172"/>
        <end position="186"/>
    </location>
</feature>
<dbReference type="Proteomes" id="UP000663844">
    <property type="component" value="Unassembled WGS sequence"/>
</dbReference>
<evidence type="ECO:0000256" key="1">
    <source>
        <dbReference type="SAM" id="MobiDB-lite"/>
    </source>
</evidence>
<gene>
    <name evidence="2" type="ORF">OXD698_LOCUS12370</name>
</gene>
<evidence type="ECO:0000313" key="3">
    <source>
        <dbReference type="Proteomes" id="UP000663844"/>
    </source>
</evidence>
<feature type="compositionally biased region" description="Basic residues" evidence="1">
    <location>
        <begin position="187"/>
        <end position="199"/>
    </location>
</feature>
<feature type="region of interest" description="Disordered" evidence="1">
    <location>
        <begin position="133"/>
        <end position="255"/>
    </location>
</feature>
<dbReference type="EMBL" id="CAJOAZ010000720">
    <property type="protein sequence ID" value="CAF3702342.1"/>
    <property type="molecule type" value="Genomic_DNA"/>
</dbReference>
<feature type="region of interest" description="Disordered" evidence="1">
    <location>
        <begin position="319"/>
        <end position="338"/>
    </location>
</feature>
<sequence length="407" mass="45992">MSIQYTAESALHLLEELYRAIDLSSQQQSPMSIDDSENLVQTLCHLSQLINHINQTGMCEQTPHLDRNQFNRKKMKTFITPYLNNYDENIYKDSVSIVPPHFQQSYDGCVLYHPIRIIASDKPIVLYENDFASRSRSRGSRLSRQSRRSSRGRTSQSHDRSLRSSRRSSRSSRREHQRAHSRERSRSRSRRGSSHKRRSTDRQYFDRQIPSRPVSTTTTPLSPSKQMGSTSVTNQSSSQQPNIQPMFSSVPSTTTNIIPTFAPTIPLPPPPITSSLHHSHPLNDQSLSLQQVPISANIQQQQSTSLMSPNSLLNNPTQNDTLSSSIPPLQTTTTKTFTSRSDNCPECRAITRLLQWAPLKCYDAAGIQRGVFLAGPKSEQLLKALYSSIQDSAFSLDDIEDCLCDNE</sequence>
<dbReference type="AlphaFoldDB" id="A0A818V0G3"/>
<evidence type="ECO:0000313" key="2">
    <source>
        <dbReference type="EMBL" id="CAF3702342.1"/>
    </source>
</evidence>
<comment type="caution">
    <text evidence="2">The sequence shown here is derived from an EMBL/GenBank/DDBJ whole genome shotgun (WGS) entry which is preliminary data.</text>
</comment>
<proteinExistence type="predicted"/>
<protein>
    <submittedName>
        <fullName evidence="2">Uncharacterized protein</fullName>
    </submittedName>
</protein>
<feature type="compositionally biased region" description="Polar residues" evidence="1">
    <location>
        <begin position="319"/>
        <end position="330"/>
    </location>
</feature>